<dbReference type="KEGG" id="cai:Caci_5396"/>
<dbReference type="EMBL" id="CP001700">
    <property type="protein sequence ID" value="ACU74255.1"/>
    <property type="molecule type" value="Genomic_DNA"/>
</dbReference>
<organism evidence="2 3">
    <name type="scientific">Catenulispora acidiphila (strain DSM 44928 / JCM 14897 / NBRC 102108 / NRRL B-24433 / ID139908)</name>
    <dbReference type="NCBI Taxonomy" id="479433"/>
    <lineage>
        <taxon>Bacteria</taxon>
        <taxon>Bacillati</taxon>
        <taxon>Actinomycetota</taxon>
        <taxon>Actinomycetes</taxon>
        <taxon>Catenulisporales</taxon>
        <taxon>Catenulisporaceae</taxon>
        <taxon>Catenulispora</taxon>
    </lineage>
</organism>
<evidence type="ECO:0008006" key="4">
    <source>
        <dbReference type="Google" id="ProtNLM"/>
    </source>
</evidence>
<proteinExistence type="predicted"/>
<gene>
    <name evidence="2" type="ordered locus">Caci_5396</name>
</gene>
<dbReference type="AlphaFoldDB" id="C7Q9A9"/>
<dbReference type="InParanoid" id="C7Q9A9"/>
<dbReference type="PIRSF" id="PIRSF028754">
    <property type="entry name" value="UCP028754"/>
    <property type="match status" value="1"/>
</dbReference>
<dbReference type="RefSeq" id="WP_015793984.1">
    <property type="nucleotide sequence ID" value="NC_013131.1"/>
</dbReference>
<evidence type="ECO:0000313" key="3">
    <source>
        <dbReference type="Proteomes" id="UP000000851"/>
    </source>
</evidence>
<dbReference type="InterPro" id="IPR019151">
    <property type="entry name" value="Proteasome_assmbl_chaperone_2"/>
</dbReference>
<dbReference type="HOGENOM" id="CLU_055821_1_0_11"/>
<dbReference type="eggNOG" id="COG1938">
    <property type="taxonomic scope" value="Bacteria"/>
</dbReference>
<dbReference type="InterPro" id="IPR008492">
    <property type="entry name" value="Rv2714-like"/>
</dbReference>
<dbReference type="SUPFAM" id="SSF159659">
    <property type="entry name" value="Cgl1923-like"/>
    <property type="match status" value="1"/>
</dbReference>
<dbReference type="STRING" id="479433.Caci_5396"/>
<evidence type="ECO:0000256" key="1">
    <source>
        <dbReference type="SAM" id="MobiDB-lite"/>
    </source>
</evidence>
<keyword evidence="3" id="KW-1185">Reference proteome</keyword>
<dbReference type="OrthoDB" id="150941at2"/>
<evidence type="ECO:0000313" key="2">
    <source>
        <dbReference type="EMBL" id="ACU74255.1"/>
    </source>
</evidence>
<protein>
    <recommendedName>
        <fullName evidence="4">PAC2 family protein</fullName>
    </recommendedName>
</protein>
<accession>C7Q9A9</accession>
<dbReference type="Gene3D" id="3.40.50.10900">
    <property type="entry name" value="PAC-like subunit"/>
    <property type="match status" value="1"/>
</dbReference>
<name>C7Q9A9_CATAD</name>
<dbReference type="Proteomes" id="UP000000851">
    <property type="component" value="Chromosome"/>
</dbReference>
<sequence length="302" mass="33365">MIEFDGNMPDLVDPVAICAFEGWNDAGEAASNAVKHLAEAYAGAGRMFAALDGEDYYDYQVHRPMVAAVDDRRQVIWPTTRFSVVRAPARLLPGDAHEEPRDLVLVHGVEPNMRWRSFCEEVLGLARDLGVGQIITLGAYLADVPHTRPTPVTGTSSDEAYQALFDVEPPTYEGPVGITGVFQEACHHAGIPLMSFWAAVPHYVAHPPVPKATLALLRRLEDVLDLSVPTKRLAEEAQSWEAGVDELAENDAEVGEYVRTLEEQRDNEDAADSPEASGEAIAREFERYLRRQERRRGSSEEG</sequence>
<reference evidence="2 3" key="1">
    <citation type="journal article" date="2009" name="Stand. Genomic Sci.">
        <title>Complete genome sequence of Catenulispora acidiphila type strain (ID 139908).</title>
        <authorList>
            <person name="Copeland A."/>
            <person name="Lapidus A."/>
            <person name="Glavina Del Rio T."/>
            <person name="Nolan M."/>
            <person name="Lucas S."/>
            <person name="Chen F."/>
            <person name="Tice H."/>
            <person name="Cheng J.F."/>
            <person name="Bruce D."/>
            <person name="Goodwin L."/>
            <person name="Pitluck S."/>
            <person name="Mikhailova N."/>
            <person name="Pati A."/>
            <person name="Ivanova N."/>
            <person name="Mavromatis K."/>
            <person name="Chen A."/>
            <person name="Palaniappan K."/>
            <person name="Chain P."/>
            <person name="Land M."/>
            <person name="Hauser L."/>
            <person name="Chang Y.J."/>
            <person name="Jeffries C.D."/>
            <person name="Chertkov O."/>
            <person name="Brettin T."/>
            <person name="Detter J.C."/>
            <person name="Han C."/>
            <person name="Ali Z."/>
            <person name="Tindall B.J."/>
            <person name="Goker M."/>
            <person name="Bristow J."/>
            <person name="Eisen J.A."/>
            <person name="Markowitz V."/>
            <person name="Hugenholtz P."/>
            <person name="Kyrpides N.C."/>
            <person name="Klenk H.P."/>
        </authorList>
    </citation>
    <scope>NUCLEOTIDE SEQUENCE [LARGE SCALE GENOMIC DNA]</scope>
    <source>
        <strain evidence="3">DSM 44928 / JCM 14897 / NBRC 102108 / NRRL B-24433 / ID139908</strain>
    </source>
</reference>
<dbReference type="Pfam" id="PF09754">
    <property type="entry name" value="PAC2"/>
    <property type="match status" value="1"/>
</dbReference>
<dbReference type="InterPro" id="IPR038389">
    <property type="entry name" value="PSMG2_sf"/>
</dbReference>
<feature type="region of interest" description="Disordered" evidence="1">
    <location>
        <begin position="261"/>
        <end position="280"/>
    </location>
</feature>